<evidence type="ECO:0000256" key="2">
    <source>
        <dbReference type="ARBA" id="ARBA00004514"/>
    </source>
</evidence>
<evidence type="ECO:0000256" key="6">
    <source>
        <dbReference type="ARBA" id="ARBA00012751"/>
    </source>
</evidence>
<dbReference type="FunCoup" id="A0A5F9CE90">
    <property type="interactions" value="464"/>
</dbReference>
<evidence type="ECO:0000256" key="3">
    <source>
        <dbReference type="ARBA" id="ARBA00007441"/>
    </source>
</evidence>
<comment type="subunit">
    <text evidence="4">Homodimer.</text>
</comment>
<dbReference type="STRING" id="9986.ENSOCUP00000031921"/>
<dbReference type="Gene3D" id="3.40.640.10">
    <property type="entry name" value="Type I PLP-dependent aspartate aminotransferase-like (Major domain)"/>
    <property type="match status" value="1"/>
</dbReference>
<keyword evidence="10" id="KW-0663">Pyridoxal phosphate</keyword>
<evidence type="ECO:0000256" key="4">
    <source>
        <dbReference type="ARBA" id="ARBA00011738"/>
    </source>
</evidence>
<dbReference type="SUPFAM" id="SSF53383">
    <property type="entry name" value="PLP-dependent transferases"/>
    <property type="match status" value="1"/>
</dbReference>
<evidence type="ECO:0000256" key="11">
    <source>
        <dbReference type="ARBA" id="ARBA00022990"/>
    </source>
</evidence>
<evidence type="ECO:0000256" key="15">
    <source>
        <dbReference type="ARBA" id="ARBA00047478"/>
    </source>
</evidence>
<evidence type="ECO:0000259" key="26">
    <source>
        <dbReference type="Pfam" id="PF00155"/>
    </source>
</evidence>
<dbReference type="CDD" id="cd00609">
    <property type="entry name" value="AAT_like"/>
    <property type="match status" value="1"/>
</dbReference>
<dbReference type="InterPro" id="IPR015422">
    <property type="entry name" value="PyrdxlP-dep_Trfase_small"/>
</dbReference>
<keyword evidence="9" id="KW-0808">Transferase</keyword>
<evidence type="ECO:0000256" key="23">
    <source>
        <dbReference type="ARBA" id="ARBA00080778"/>
    </source>
</evidence>
<feature type="region of interest" description="Disordered" evidence="25">
    <location>
        <begin position="172"/>
        <end position="259"/>
    </location>
</feature>
<evidence type="ECO:0000256" key="22">
    <source>
        <dbReference type="ARBA" id="ARBA00075445"/>
    </source>
</evidence>
<evidence type="ECO:0000313" key="28">
    <source>
        <dbReference type="Proteomes" id="UP000001811"/>
    </source>
</evidence>
<evidence type="ECO:0000256" key="16">
    <source>
        <dbReference type="ARBA" id="ARBA00049325"/>
    </source>
</evidence>
<evidence type="ECO:0000256" key="20">
    <source>
        <dbReference type="ARBA" id="ARBA00069663"/>
    </source>
</evidence>
<dbReference type="GeneTree" id="ENSGT00940000158797"/>
<accession>A0A5F9CE90</accession>
<sequence length="663" mass="72506">MVEFVACVPHQKLKPEKKRGGPRTEKGAGNRGHRCGRTALRAVGAGQGRLASRRGGESSLGLALVMRVAPVQAPGSFAVLGGLQTRRPTDLTPGLPQHPSLPHLQGQLARKTGSALPLLAASGTTCPQAASFPHPTPLHQAEGLGGGCRWSHCTLSACGWNCPHHGLSFPCEVGESAPSKPPSSRHQQRQVRTHTCTGAPTIHPRPRPLSLLKGTTSQPGSRSWSPHSCLPPQALLTPTSRPAEEPAAPRGPGKHVWERSRHPRALAEAALGKEGWSLARPVPAPDPRHGQACAGPKADRDRPQPLGYPPLTEILASFFGKLLGQELDPLKNVLVTVGAYGALFTAFQALVDEGDEVIIMEPFFDCYEPMTLMAGGRPVFVSLRPSPSQDKEPDSSSNWCLDPAELASKFTARTKALVLNTPNNPLGKVFSKAELELVAHLCRQHDVLCISDEVYQWLVYDGHQHTSIASLPGMWERTLTIGSAGKTFSATGWKVGWALGPDALMRHLRTVHQNSIFHCPTQGQAAVALSFERELQHLGQPCSYFVQFPQAMQRRRDHMARSLQAVGLRPVIPQGSYFLITDISDFKSKMPDLPGAADEPYDRRFVKWMIKNKGLVAIPVSIFFSQPQQQHFDHYIRFCFVKDESTLRAMDEKLQKWKAELRP</sequence>
<dbReference type="FunFam" id="3.40.640.10:FF:000264">
    <property type="entry name" value="Kynurenine--oxoglutarate transaminase 1"/>
    <property type="match status" value="1"/>
</dbReference>
<evidence type="ECO:0000256" key="21">
    <source>
        <dbReference type="ARBA" id="ARBA00075125"/>
    </source>
</evidence>
<evidence type="ECO:0000256" key="8">
    <source>
        <dbReference type="ARBA" id="ARBA00022576"/>
    </source>
</evidence>
<dbReference type="AlphaFoldDB" id="A0A5F9CE90"/>
<dbReference type="GO" id="GO:0047804">
    <property type="term" value="F:cysteine-S-conjugate beta-lyase activity"/>
    <property type="evidence" value="ECO:0007669"/>
    <property type="project" value="UniProtKB-EC"/>
</dbReference>
<dbReference type="InterPro" id="IPR051326">
    <property type="entry name" value="Kynurenine-oxoglutarate_AT"/>
</dbReference>
<dbReference type="GO" id="GO:0047316">
    <property type="term" value="F:glutamine-phenylpyruvate transaminase activity"/>
    <property type="evidence" value="ECO:0007669"/>
    <property type="project" value="UniProtKB-EC"/>
</dbReference>
<keyword evidence="28" id="KW-1185">Reference proteome</keyword>
<dbReference type="FunFam" id="3.90.1150.10:FF:000141">
    <property type="entry name" value="Kynurenine--oxoglutarate transaminase 1"/>
    <property type="match status" value="1"/>
</dbReference>
<dbReference type="InParanoid" id="A0A5F9CE90"/>
<comment type="subcellular location">
    <subcellularLocation>
        <location evidence="2">Cytoplasm</location>
        <location evidence="2">Cytosol</location>
    </subcellularLocation>
</comment>
<evidence type="ECO:0000256" key="18">
    <source>
        <dbReference type="ARBA" id="ARBA00058122"/>
    </source>
</evidence>
<evidence type="ECO:0000256" key="17">
    <source>
        <dbReference type="ARBA" id="ARBA00051830"/>
    </source>
</evidence>
<feature type="region of interest" description="Disordered" evidence="25">
    <location>
        <begin position="8"/>
        <end position="34"/>
    </location>
</feature>
<reference evidence="27" key="3">
    <citation type="submission" date="2025-09" db="UniProtKB">
        <authorList>
            <consortium name="Ensembl"/>
        </authorList>
    </citation>
    <scope>IDENTIFICATION</scope>
    <source>
        <strain evidence="27">Thorbecke</strain>
    </source>
</reference>
<reference evidence="27" key="2">
    <citation type="submission" date="2025-08" db="UniProtKB">
        <authorList>
            <consortium name="Ensembl"/>
        </authorList>
    </citation>
    <scope>IDENTIFICATION</scope>
    <source>
        <strain evidence="27">Thorbecke</strain>
    </source>
</reference>
<protein>
    <recommendedName>
        <fullName evidence="20">Kynurenine--oxoglutarate transaminase 1</fullName>
        <ecNumber evidence="19">2.6.1.64</ecNumber>
        <ecNumber evidence="6">2.6.1.7</ecNumber>
        <ecNumber evidence="5">4.4.1.13</ecNumber>
    </recommendedName>
    <alternativeName>
        <fullName evidence="14">Cysteine-S-conjugate beta-lyase</fullName>
    </alternativeName>
    <alternativeName>
        <fullName evidence="23">Glutamine transaminase K</fullName>
    </alternativeName>
    <alternativeName>
        <fullName evidence="24">Glutamine--phenylpyruvate transaminase</fullName>
    </alternativeName>
    <alternativeName>
        <fullName evidence="21">Kynurenine aminotransferase 1</fullName>
    </alternativeName>
    <alternativeName>
        <fullName evidence="22">Kynurenine aminotransferase I</fullName>
    </alternativeName>
</protein>
<dbReference type="Pfam" id="PF00155">
    <property type="entry name" value="Aminotran_1_2"/>
    <property type="match status" value="1"/>
</dbReference>
<dbReference type="PANTHER" id="PTHR43807">
    <property type="entry name" value="FI04487P"/>
    <property type="match status" value="1"/>
</dbReference>
<evidence type="ECO:0000313" key="27">
    <source>
        <dbReference type="Ensembl" id="ENSOCUP00000031921.1"/>
    </source>
</evidence>
<dbReference type="InterPro" id="IPR004839">
    <property type="entry name" value="Aminotransferase_I/II_large"/>
</dbReference>
<evidence type="ECO:0000256" key="25">
    <source>
        <dbReference type="SAM" id="MobiDB-lite"/>
    </source>
</evidence>
<name>A0A5F9CE90_RABIT</name>
<keyword evidence="7" id="KW-0963">Cytoplasm</keyword>
<organism evidence="27 28">
    <name type="scientific">Oryctolagus cuniculus</name>
    <name type="common">Rabbit</name>
    <dbReference type="NCBI Taxonomy" id="9986"/>
    <lineage>
        <taxon>Eukaryota</taxon>
        <taxon>Metazoa</taxon>
        <taxon>Chordata</taxon>
        <taxon>Craniata</taxon>
        <taxon>Vertebrata</taxon>
        <taxon>Euteleostomi</taxon>
        <taxon>Mammalia</taxon>
        <taxon>Eutheria</taxon>
        <taxon>Euarchontoglires</taxon>
        <taxon>Glires</taxon>
        <taxon>Lagomorpha</taxon>
        <taxon>Leporidae</taxon>
        <taxon>Oryctolagus</taxon>
    </lineage>
</organism>
<dbReference type="InterPro" id="IPR015424">
    <property type="entry name" value="PyrdxlP-dep_Trfase"/>
</dbReference>
<comment type="similarity">
    <text evidence="3">Belongs to the class-I pyridoxal-phosphate-dependent aminotransferase family.</text>
</comment>
<comment type="pathway">
    <text evidence="13">Amino-acid degradation; L-kynurenine degradation; kynurenate from L-kynurenine: step 1/2.</text>
</comment>
<evidence type="ECO:0000256" key="13">
    <source>
        <dbReference type="ARBA" id="ARBA00024016"/>
    </source>
</evidence>
<comment type="catalytic activity">
    <reaction evidence="17">
        <text>3-phenylpyruvate + L-glutamine = 2-oxoglutaramate + L-phenylalanine</text>
        <dbReference type="Rhea" id="RHEA:17593"/>
        <dbReference type="ChEBI" id="CHEBI:16769"/>
        <dbReference type="ChEBI" id="CHEBI:18005"/>
        <dbReference type="ChEBI" id="CHEBI:58095"/>
        <dbReference type="ChEBI" id="CHEBI:58359"/>
        <dbReference type="EC" id="2.6.1.64"/>
    </reaction>
</comment>
<evidence type="ECO:0000256" key="5">
    <source>
        <dbReference type="ARBA" id="ARBA00012224"/>
    </source>
</evidence>
<keyword evidence="12" id="KW-0456">Lyase</keyword>
<feature type="compositionally biased region" description="Basic and acidic residues" evidence="25">
    <location>
        <begin position="18"/>
        <end position="28"/>
    </location>
</feature>
<dbReference type="GO" id="GO:0005829">
    <property type="term" value="C:cytosol"/>
    <property type="evidence" value="ECO:0007669"/>
    <property type="project" value="UniProtKB-SubCell"/>
</dbReference>
<evidence type="ECO:0000256" key="19">
    <source>
        <dbReference type="ARBA" id="ARBA00067007"/>
    </source>
</evidence>
<evidence type="ECO:0000256" key="14">
    <source>
        <dbReference type="ARBA" id="ARBA00047213"/>
    </source>
</evidence>
<evidence type="ECO:0000256" key="9">
    <source>
        <dbReference type="ARBA" id="ARBA00022679"/>
    </source>
</evidence>
<feature type="domain" description="Aminotransferase class I/classII large" evidence="26">
    <location>
        <begin position="306"/>
        <end position="647"/>
    </location>
</feature>
<evidence type="ECO:0000256" key="1">
    <source>
        <dbReference type="ARBA" id="ARBA00001933"/>
    </source>
</evidence>
<dbReference type="GO" id="GO:0030170">
    <property type="term" value="F:pyridoxal phosphate binding"/>
    <property type="evidence" value="ECO:0007669"/>
    <property type="project" value="InterPro"/>
</dbReference>
<gene>
    <name evidence="27" type="primary">KYAT1</name>
</gene>
<keyword evidence="8" id="KW-0032">Aminotransferase</keyword>
<dbReference type="Bgee" id="ENSOCUG00000026753">
    <property type="expression patterns" value="Expressed in kidney and 19 other cell types or tissues"/>
</dbReference>
<comment type="cofactor">
    <cofactor evidence="1">
        <name>pyridoxal 5'-phosphate</name>
        <dbReference type="ChEBI" id="CHEBI:597326"/>
    </cofactor>
</comment>
<comment type="function">
    <text evidence="18">Catalyzes the irreversible transamination of the L-tryptophan metabolite L-kynurenine to form kynurenic acid (KA), an intermediate in the tryptophan catabolic pathway which is also a broad spectrum antagonist of the three ionotropic excitatory amino acid receptors among others. Metabolizes the cysteine conjugates of certain halogenated alkenes and alkanes to form reactive metabolites. Catalyzes the beta-elimination of S-conjugates and Se-conjugates of L-(seleno)cysteine, resulting in the cleavage of the C-S or C-Se bond.</text>
</comment>
<evidence type="ECO:0000256" key="7">
    <source>
        <dbReference type="ARBA" id="ARBA00022490"/>
    </source>
</evidence>
<proteinExistence type="inferred from homology"/>
<comment type="catalytic activity">
    <reaction evidence="16">
        <text>an S-substituted L-cysteine + H2O = a thiol + pyruvate + NH4(+)</text>
        <dbReference type="Rhea" id="RHEA:18121"/>
        <dbReference type="ChEBI" id="CHEBI:15361"/>
        <dbReference type="ChEBI" id="CHEBI:15377"/>
        <dbReference type="ChEBI" id="CHEBI:28938"/>
        <dbReference type="ChEBI" id="CHEBI:29256"/>
        <dbReference type="ChEBI" id="CHEBI:58717"/>
        <dbReference type="EC" id="4.4.1.13"/>
    </reaction>
    <physiologicalReaction direction="left-to-right" evidence="16">
        <dbReference type="Rhea" id="RHEA:18122"/>
    </physiologicalReaction>
</comment>
<dbReference type="Proteomes" id="UP000001811">
    <property type="component" value="Unplaced"/>
</dbReference>
<dbReference type="Ensembl" id="ENSOCUT00000045965.1">
    <property type="protein sequence ID" value="ENSOCUP00000031921.1"/>
    <property type="gene ID" value="ENSOCUG00000026753.3"/>
</dbReference>
<evidence type="ECO:0000256" key="24">
    <source>
        <dbReference type="ARBA" id="ARBA00082241"/>
    </source>
</evidence>
<reference evidence="27 28" key="1">
    <citation type="journal article" date="2011" name="Nature">
        <title>A high-resolution map of human evolutionary constraint using 29 mammals.</title>
        <authorList>
            <person name="Lindblad-Toh K."/>
            <person name="Garber M."/>
            <person name="Zuk O."/>
            <person name="Lin M.F."/>
            <person name="Parker B.J."/>
            <person name="Washietl S."/>
            <person name="Kheradpour P."/>
            <person name="Ernst J."/>
            <person name="Jordan G."/>
            <person name="Mauceli E."/>
            <person name="Ward L.D."/>
            <person name="Lowe C.B."/>
            <person name="Holloway A.K."/>
            <person name="Clamp M."/>
            <person name="Gnerre S."/>
            <person name="Alfoldi J."/>
            <person name="Beal K."/>
            <person name="Chang J."/>
            <person name="Clawson H."/>
            <person name="Cuff J."/>
            <person name="Di Palma F."/>
            <person name="Fitzgerald S."/>
            <person name="Flicek P."/>
            <person name="Guttman M."/>
            <person name="Hubisz M.J."/>
            <person name="Jaffe D.B."/>
            <person name="Jungreis I."/>
            <person name="Kent W.J."/>
            <person name="Kostka D."/>
            <person name="Lara M."/>
            <person name="Martins A.L."/>
            <person name="Massingham T."/>
            <person name="Moltke I."/>
            <person name="Raney B.J."/>
            <person name="Rasmussen M.D."/>
            <person name="Robinson J."/>
            <person name="Stark A."/>
            <person name="Vilella A.J."/>
            <person name="Wen J."/>
            <person name="Xie X."/>
            <person name="Zody M.C."/>
            <person name="Baldwin J."/>
            <person name="Bloom T."/>
            <person name="Chin C.W."/>
            <person name="Heiman D."/>
            <person name="Nicol R."/>
            <person name="Nusbaum C."/>
            <person name="Young S."/>
            <person name="Wilkinson J."/>
            <person name="Worley K.C."/>
            <person name="Kovar C.L."/>
            <person name="Muzny D.M."/>
            <person name="Gibbs R.A."/>
            <person name="Cree A."/>
            <person name="Dihn H.H."/>
            <person name="Fowler G."/>
            <person name="Jhangiani S."/>
            <person name="Joshi V."/>
            <person name="Lee S."/>
            <person name="Lewis L.R."/>
            <person name="Nazareth L.V."/>
            <person name="Okwuonu G."/>
            <person name="Santibanez J."/>
            <person name="Warren W.C."/>
            <person name="Mardis E.R."/>
            <person name="Weinstock G.M."/>
            <person name="Wilson R.K."/>
            <person name="Delehaunty K."/>
            <person name="Dooling D."/>
            <person name="Fronik C."/>
            <person name="Fulton L."/>
            <person name="Fulton B."/>
            <person name="Graves T."/>
            <person name="Minx P."/>
            <person name="Sodergren E."/>
            <person name="Birney E."/>
            <person name="Margulies E.H."/>
            <person name="Herrero J."/>
            <person name="Green E.D."/>
            <person name="Haussler D."/>
            <person name="Siepel A."/>
            <person name="Goldman N."/>
            <person name="Pollard K.S."/>
            <person name="Pedersen J.S."/>
            <person name="Lander E.S."/>
            <person name="Kellis M."/>
        </authorList>
    </citation>
    <scope>NUCLEOTIDE SEQUENCE [LARGE SCALE GENOMIC DNA]</scope>
    <source>
        <strain evidence="28">Thorbecke</strain>
    </source>
</reference>
<comment type="catalytic activity">
    <reaction evidence="15">
        <text>L-kynurenine + 2-oxoglutarate = kynurenate + L-glutamate + H2O</text>
        <dbReference type="Rhea" id="RHEA:65560"/>
        <dbReference type="ChEBI" id="CHEBI:15377"/>
        <dbReference type="ChEBI" id="CHEBI:16810"/>
        <dbReference type="ChEBI" id="CHEBI:29985"/>
        <dbReference type="ChEBI" id="CHEBI:57959"/>
        <dbReference type="ChEBI" id="CHEBI:58454"/>
        <dbReference type="EC" id="2.6.1.7"/>
    </reaction>
    <physiologicalReaction direction="left-to-right" evidence="15">
        <dbReference type="Rhea" id="RHEA:65561"/>
    </physiologicalReaction>
</comment>
<evidence type="ECO:0000256" key="10">
    <source>
        <dbReference type="ARBA" id="ARBA00022898"/>
    </source>
</evidence>
<dbReference type="InterPro" id="IPR015421">
    <property type="entry name" value="PyrdxlP-dep_Trfase_major"/>
</dbReference>
<feature type="compositionally biased region" description="Polar residues" evidence="25">
    <location>
        <begin position="213"/>
        <end position="226"/>
    </location>
</feature>
<dbReference type="PANTHER" id="PTHR43807:SF14">
    <property type="entry name" value="KYNURENINE--OXOGLUTARATE TRANSAMINASE 1"/>
    <property type="match status" value="1"/>
</dbReference>
<dbReference type="Gene3D" id="3.90.1150.10">
    <property type="entry name" value="Aspartate Aminotransferase, domain 1"/>
    <property type="match status" value="1"/>
</dbReference>
<dbReference type="SMR" id="A0A5F9CE90"/>
<evidence type="ECO:0000256" key="12">
    <source>
        <dbReference type="ARBA" id="ARBA00023239"/>
    </source>
</evidence>
<dbReference type="GO" id="GO:0005739">
    <property type="term" value="C:mitochondrion"/>
    <property type="evidence" value="ECO:0007669"/>
    <property type="project" value="TreeGrafter"/>
</dbReference>
<keyword evidence="11" id="KW-0007">Acetylation</keyword>
<feature type="region of interest" description="Disordered" evidence="25">
    <location>
        <begin position="276"/>
        <end position="306"/>
    </location>
</feature>
<dbReference type="EC" id="2.6.1.64" evidence="19"/>
<dbReference type="GO" id="GO:0016212">
    <property type="term" value="F:kynurenine-oxoglutarate transaminase activity"/>
    <property type="evidence" value="ECO:0007669"/>
    <property type="project" value="UniProtKB-EC"/>
</dbReference>
<dbReference type="EC" id="4.4.1.13" evidence="5"/>
<dbReference type="EC" id="2.6.1.7" evidence="6"/>